<dbReference type="EMBL" id="CM000582">
    <property type="protein sequence ID" value="EWG50105.1"/>
    <property type="molecule type" value="Genomic_DNA"/>
</dbReference>
<protein>
    <submittedName>
        <fullName evidence="2">Uncharacterized protein</fullName>
    </submittedName>
</protein>
<keyword evidence="3" id="KW-1185">Reference proteome</keyword>
<dbReference type="KEGG" id="fvr:FVEG_16584"/>
<dbReference type="OrthoDB" id="4979017at2759"/>
<dbReference type="EMBL" id="DS022253">
    <property type="protein sequence ID" value="EWG50105.1"/>
    <property type="molecule type" value="Genomic_DNA"/>
</dbReference>
<gene>
    <name evidence="2" type="ORF">FVEG_16584</name>
</gene>
<evidence type="ECO:0000313" key="3">
    <source>
        <dbReference type="Proteomes" id="UP000009096"/>
    </source>
</evidence>
<dbReference type="GeneID" id="30073460"/>
<accession>W7MR56</accession>
<dbReference type="RefSeq" id="XP_018756296.1">
    <property type="nucleotide sequence ID" value="XM_018905831.1"/>
</dbReference>
<feature type="chain" id="PRO_5004896548" evidence="1">
    <location>
        <begin position="17"/>
        <end position="92"/>
    </location>
</feature>
<dbReference type="Proteomes" id="UP000009096">
    <property type="component" value="Chromosome 5"/>
</dbReference>
<evidence type="ECO:0000256" key="1">
    <source>
        <dbReference type="SAM" id="SignalP"/>
    </source>
</evidence>
<feature type="signal peptide" evidence="1">
    <location>
        <begin position="1"/>
        <end position="16"/>
    </location>
</feature>
<dbReference type="AlphaFoldDB" id="W7MR56"/>
<sequence>MKLISLLVIGLPVVSANYPWWTNSGWDKPADFNSKECAGNPNVNYFCGTLSGTKGENPEPHAFPWRRYTCSLADTLGRGCNWEGAVGSVICC</sequence>
<proteinExistence type="predicted"/>
<name>W7MR56_GIBM7</name>
<evidence type="ECO:0000313" key="2">
    <source>
        <dbReference type="EMBL" id="EWG50105.1"/>
    </source>
</evidence>
<reference evidence="2 3" key="1">
    <citation type="journal article" date="2010" name="Nature">
        <title>Comparative genomics reveals mobile pathogenicity chromosomes in Fusarium.</title>
        <authorList>
            <person name="Ma L.J."/>
            <person name="van der Does H.C."/>
            <person name="Borkovich K.A."/>
            <person name="Coleman J.J."/>
            <person name="Daboussi M.J."/>
            <person name="Di Pietro A."/>
            <person name="Dufresne M."/>
            <person name="Freitag M."/>
            <person name="Grabherr M."/>
            <person name="Henrissat B."/>
            <person name="Houterman P.M."/>
            <person name="Kang S."/>
            <person name="Shim W.B."/>
            <person name="Woloshuk C."/>
            <person name="Xie X."/>
            <person name="Xu J.R."/>
            <person name="Antoniw J."/>
            <person name="Baker S.E."/>
            <person name="Bluhm B.H."/>
            <person name="Breakspear A."/>
            <person name="Brown D.W."/>
            <person name="Butchko R.A."/>
            <person name="Chapman S."/>
            <person name="Coulson R."/>
            <person name="Coutinho P.M."/>
            <person name="Danchin E.G."/>
            <person name="Diener A."/>
            <person name="Gale L.R."/>
            <person name="Gardiner D.M."/>
            <person name="Goff S."/>
            <person name="Hammond-Kosack K.E."/>
            <person name="Hilburn K."/>
            <person name="Hua-Van A."/>
            <person name="Jonkers W."/>
            <person name="Kazan K."/>
            <person name="Kodira C.D."/>
            <person name="Koehrsen M."/>
            <person name="Kumar L."/>
            <person name="Lee Y.H."/>
            <person name="Li L."/>
            <person name="Manners J.M."/>
            <person name="Miranda-Saavedra D."/>
            <person name="Mukherjee M."/>
            <person name="Park G."/>
            <person name="Park J."/>
            <person name="Park S.Y."/>
            <person name="Proctor R.H."/>
            <person name="Regev A."/>
            <person name="Ruiz-Roldan M.C."/>
            <person name="Sain D."/>
            <person name="Sakthikumar S."/>
            <person name="Sykes S."/>
            <person name="Schwartz D.C."/>
            <person name="Turgeon B.G."/>
            <person name="Wapinski I."/>
            <person name="Yoder O."/>
            <person name="Young S."/>
            <person name="Zeng Q."/>
            <person name="Zhou S."/>
            <person name="Galagan J."/>
            <person name="Cuomo C.A."/>
            <person name="Kistler H.C."/>
            <person name="Rep M."/>
        </authorList>
    </citation>
    <scope>NUCLEOTIDE SEQUENCE [LARGE SCALE GENOMIC DNA]</scope>
    <source>
        <strain evidence="3">M3125 / FGSC 7600</strain>
    </source>
</reference>
<keyword evidence="1" id="KW-0732">Signal</keyword>
<organism evidence="2 3">
    <name type="scientific">Gibberella moniliformis (strain M3125 / FGSC 7600)</name>
    <name type="common">Maize ear and stalk rot fungus</name>
    <name type="synonym">Fusarium verticillioides</name>
    <dbReference type="NCBI Taxonomy" id="334819"/>
    <lineage>
        <taxon>Eukaryota</taxon>
        <taxon>Fungi</taxon>
        <taxon>Dikarya</taxon>
        <taxon>Ascomycota</taxon>
        <taxon>Pezizomycotina</taxon>
        <taxon>Sordariomycetes</taxon>
        <taxon>Hypocreomycetidae</taxon>
        <taxon>Hypocreales</taxon>
        <taxon>Nectriaceae</taxon>
        <taxon>Fusarium</taxon>
        <taxon>Fusarium fujikuroi species complex</taxon>
    </lineage>
</organism>
<dbReference type="VEuPathDB" id="FungiDB:FVEG_16584"/>